<dbReference type="EMBL" id="AP025523">
    <property type="protein sequence ID" value="BDE06405.1"/>
    <property type="molecule type" value="Genomic_DNA"/>
</dbReference>
<proteinExistence type="predicted"/>
<name>A0AAN2C9C9_UNVUL</name>
<dbReference type="SUPFAM" id="SSF46785">
    <property type="entry name" value="Winged helix' DNA-binding domain"/>
    <property type="match status" value="1"/>
</dbReference>
<keyword evidence="2" id="KW-1185">Reference proteome</keyword>
<dbReference type="RefSeq" id="WP_317997365.1">
    <property type="nucleotide sequence ID" value="NZ_AP025523.1"/>
</dbReference>
<evidence type="ECO:0000313" key="1">
    <source>
        <dbReference type="EMBL" id="BDE06405.1"/>
    </source>
</evidence>
<accession>A0AAN2C9C9</accession>
<dbReference type="KEGG" id="vab:WPS_16810"/>
<evidence type="ECO:0000313" key="2">
    <source>
        <dbReference type="Proteomes" id="UP001317532"/>
    </source>
</evidence>
<organism evidence="1 2">
    <name type="scientific">Vulcanimicrobium alpinum</name>
    <dbReference type="NCBI Taxonomy" id="3016050"/>
    <lineage>
        <taxon>Bacteria</taxon>
        <taxon>Bacillati</taxon>
        <taxon>Vulcanimicrobiota</taxon>
        <taxon>Vulcanimicrobiia</taxon>
        <taxon>Vulcanimicrobiales</taxon>
        <taxon>Vulcanimicrobiaceae</taxon>
        <taxon>Vulcanimicrobium</taxon>
    </lineage>
</organism>
<gene>
    <name evidence="1" type="ORF">WPS_16810</name>
</gene>
<sequence>MPRNEGTESSWDERLLPLLSSEWQRVDALAARLRAPSHTVLARLKDMMRRNLVERRIVNDTTKMFAGRPQQRAEFRRTLG</sequence>
<protein>
    <submittedName>
        <fullName evidence="1">Uncharacterized protein</fullName>
    </submittedName>
</protein>
<dbReference type="InterPro" id="IPR036390">
    <property type="entry name" value="WH_DNA-bd_sf"/>
</dbReference>
<dbReference type="AlphaFoldDB" id="A0AAN2C9C9"/>
<reference evidence="1 2" key="1">
    <citation type="journal article" date="2022" name="ISME Commun">
        <title>Vulcanimicrobium alpinus gen. nov. sp. nov., the first cultivated representative of the candidate phylum 'Eremiobacterota', is a metabolically versatile aerobic anoxygenic phototroph.</title>
        <authorList>
            <person name="Yabe S."/>
            <person name="Muto K."/>
            <person name="Abe K."/>
            <person name="Yokota A."/>
            <person name="Staudigel H."/>
            <person name="Tebo B.M."/>
        </authorList>
    </citation>
    <scope>NUCLEOTIDE SEQUENCE [LARGE SCALE GENOMIC DNA]</scope>
    <source>
        <strain evidence="1 2">WC8-2</strain>
    </source>
</reference>
<dbReference type="Proteomes" id="UP001317532">
    <property type="component" value="Chromosome"/>
</dbReference>